<organism evidence="2 3">
    <name type="scientific">Faecalibacter rhinopitheci</name>
    <dbReference type="NCBI Taxonomy" id="2779678"/>
    <lineage>
        <taxon>Bacteria</taxon>
        <taxon>Pseudomonadati</taxon>
        <taxon>Bacteroidota</taxon>
        <taxon>Flavobacteriia</taxon>
        <taxon>Flavobacteriales</taxon>
        <taxon>Weeksellaceae</taxon>
        <taxon>Faecalibacter</taxon>
    </lineage>
</organism>
<feature type="chain" id="PRO_5035273468" description="Carboxypeptidase regulatory-like domain-containing protein" evidence="1">
    <location>
        <begin position="19"/>
        <end position="258"/>
    </location>
</feature>
<feature type="signal peptide" evidence="1">
    <location>
        <begin position="1"/>
        <end position="18"/>
    </location>
</feature>
<keyword evidence="1" id="KW-0732">Signal</keyword>
<dbReference type="Proteomes" id="UP000608754">
    <property type="component" value="Unassembled WGS sequence"/>
</dbReference>
<evidence type="ECO:0000256" key="1">
    <source>
        <dbReference type="SAM" id="SignalP"/>
    </source>
</evidence>
<evidence type="ECO:0008006" key="4">
    <source>
        <dbReference type="Google" id="ProtNLM"/>
    </source>
</evidence>
<comment type="caution">
    <text evidence="2">The sequence shown here is derived from an EMBL/GenBank/DDBJ whole genome shotgun (WGS) entry which is preliminary data.</text>
</comment>
<gene>
    <name evidence="2" type="ORF">IM532_09675</name>
</gene>
<accession>A0A8J7K4Q8</accession>
<proteinExistence type="predicted"/>
<dbReference type="EMBL" id="JADGIK010000006">
    <property type="protein sequence ID" value="MBF0597713.1"/>
    <property type="molecule type" value="Genomic_DNA"/>
</dbReference>
<sequence length="258" mass="29728">MRTYFTFLLLLITCLVNAQVVDFVGNVIVDNVEKNYNKSGIHIINKRTKELYTTQSDGTFKMKVQVNDELVFKSDFTQTRIIKITESILNKGFINVHLDVEVIELAEANLNPLKPNLKDNINTDRTAAEKLQDEVNYVSPEFRQKMLLEHEDAAARRAIAQTGGVNLMGFGTAIFGVKSKTKPKVKSNFEIAEAIKKYFTIDYFINDLRIEEYQINQFLSFCFKESSVIKTLFEKGRIEEVILLFEELALEFNRKMKT</sequence>
<reference evidence="2" key="1">
    <citation type="submission" date="2020-10" db="EMBL/GenBank/DDBJ databases">
        <authorList>
            <person name="Lu T."/>
            <person name="Wang Q."/>
            <person name="Han X."/>
        </authorList>
    </citation>
    <scope>NUCLEOTIDE SEQUENCE</scope>
    <source>
        <strain evidence="2">WQ 117</strain>
    </source>
</reference>
<dbReference type="AlphaFoldDB" id="A0A8J7K4Q8"/>
<name>A0A8J7K4Q8_9FLAO</name>
<protein>
    <recommendedName>
        <fullName evidence="4">Carboxypeptidase regulatory-like domain-containing protein</fullName>
    </recommendedName>
</protein>
<evidence type="ECO:0000313" key="2">
    <source>
        <dbReference type="EMBL" id="MBF0597713.1"/>
    </source>
</evidence>
<evidence type="ECO:0000313" key="3">
    <source>
        <dbReference type="Proteomes" id="UP000608754"/>
    </source>
</evidence>
<dbReference type="RefSeq" id="WP_194183260.1">
    <property type="nucleotide sequence ID" value="NZ_JADGIK010000006.1"/>
</dbReference>
<keyword evidence="3" id="KW-1185">Reference proteome</keyword>